<feature type="transmembrane region" description="Helical" evidence="1">
    <location>
        <begin position="53"/>
        <end position="72"/>
    </location>
</feature>
<accession>A0ABV5K704</accession>
<evidence type="ECO:0000313" key="2">
    <source>
        <dbReference type="EMBL" id="MFB9311655.1"/>
    </source>
</evidence>
<keyword evidence="1" id="KW-1133">Transmembrane helix</keyword>
<keyword evidence="1" id="KW-0812">Transmembrane</keyword>
<gene>
    <name evidence="2" type="ORF">ACFFRI_01250</name>
</gene>
<comment type="caution">
    <text evidence="2">The sequence shown here is derived from an EMBL/GenBank/DDBJ whole genome shotgun (WGS) entry which is preliminary data.</text>
</comment>
<protein>
    <submittedName>
        <fullName evidence="2">Uncharacterized protein</fullName>
    </submittedName>
</protein>
<dbReference type="RefSeq" id="WP_211350775.1">
    <property type="nucleotide sequence ID" value="NZ_JBHMDG010000001.1"/>
</dbReference>
<keyword evidence="1" id="KW-0472">Membrane</keyword>
<feature type="transmembrane region" description="Helical" evidence="1">
    <location>
        <begin position="29"/>
        <end position="47"/>
    </location>
</feature>
<dbReference type="EMBL" id="JBHMDG010000001">
    <property type="protein sequence ID" value="MFB9311655.1"/>
    <property type="molecule type" value="Genomic_DNA"/>
</dbReference>
<organism evidence="2 3">
    <name type="scientific">Nocardioides plantarum</name>
    <dbReference type="NCBI Taxonomy" id="29299"/>
    <lineage>
        <taxon>Bacteria</taxon>
        <taxon>Bacillati</taxon>
        <taxon>Actinomycetota</taxon>
        <taxon>Actinomycetes</taxon>
        <taxon>Propionibacteriales</taxon>
        <taxon>Nocardioidaceae</taxon>
        <taxon>Nocardioides</taxon>
    </lineage>
</organism>
<proteinExistence type="predicted"/>
<feature type="transmembrane region" description="Helical" evidence="1">
    <location>
        <begin position="174"/>
        <end position="195"/>
    </location>
</feature>
<evidence type="ECO:0000256" key="1">
    <source>
        <dbReference type="SAM" id="Phobius"/>
    </source>
</evidence>
<reference evidence="2 3" key="1">
    <citation type="submission" date="2024-09" db="EMBL/GenBank/DDBJ databases">
        <authorList>
            <person name="Sun Q."/>
            <person name="Mori K."/>
        </authorList>
    </citation>
    <scope>NUCLEOTIDE SEQUENCE [LARGE SCALE GENOMIC DNA]</scope>
    <source>
        <strain evidence="2 3">JCM 9626</strain>
    </source>
</reference>
<keyword evidence="3" id="KW-1185">Reference proteome</keyword>
<evidence type="ECO:0000313" key="3">
    <source>
        <dbReference type="Proteomes" id="UP001589750"/>
    </source>
</evidence>
<feature type="transmembrane region" description="Helical" evidence="1">
    <location>
        <begin position="150"/>
        <end position="168"/>
    </location>
</feature>
<feature type="transmembrane region" description="Helical" evidence="1">
    <location>
        <begin position="122"/>
        <end position="143"/>
    </location>
</feature>
<dbReference type="Proteomes" id="UP001589750">
    <property type="component" value="Unassembled WGS sequence"/>
</dbReference>
<sequence>MTLAHPVTRVDAADPTCTTLDEGLRVRGVMILSIFAVVWTVVAASGLSETDASAGAIPTVVVGVLVALALIVTARRKAHDPVIARVRHLPTWWSRGVGAVNIGQVVVILAAVIGLSRADQTAYIPAAVAVVVGLHFLPLATAFDQPQYRTTALLLVLVGLAGAGLVLAGAENVVVQAAVGYASAVALWASAAHVATRN</sequence>
<name>A0ABV5K704_9ACTN</name>
<feature type="transmembrane region" description="Helical" evidence="1">
    <location>
        <begin position="92"/>
        <end position="116"/>
    </location>
</feature>